<comment type="similarity">
    <text evidence="1">Belongs to the TrbG/VirB9 family.</text>
</comment>
<name>A0A084ENC4_SPHYA</name>
<dbReference type="eggNOG" id="COG3504">
    <property type="taxonomic scope" value="Bacteria"/>
</dbReference>
<sequence>MICLSPPRARSGALLCLLASVSLLPLGAVAEAKSRKAPPAPMVAATPAPEPRRAVEIVSVPTPLPLPGQLKPVESSAGAREPADPQRRVTAANAAARVQPSKGGYFNAIQQYPYADGALYQVYTAPGQVTDIALQDGEELVGSGPVAAGDTVRWIIGDTVSGAGSARRVHILVKPTRADIGTNLVINTDRRTYHLELRATATTYMASVSWTYPADQLIALRRANAERERGAPVASGIDMERLNFRYRLSGDKPSWRPAHVFDDGRQVMIEFPDGVATGDMPPLFVRGADGTAELVNYRVSGRYMIVDRLFDAAELRLATRKGEQRVTIERQDARARRAS</sequence>
<dbReference type="PATRIC" id="fig|13690.10.peg.2045"/>
<dbReference type="Proteomes" id="UP000028534">
    <property type="component" value="Unassembled WGS sequence"/>
</dbReference>
<evidence type="ECO:0000256" key="2">
    <source>
        <dbReference type="ARBA" id="ARBA00022729"/>
    </source>
</evidence>
<evidence type="ECO:0000313" key="5">
    <source>
        <dbReference type="EMBL" id="KEZ19466.1"/>
    </source>
</evidence>
<dbReference type="RefSeq" id="WP_037519089.1">
    <property type="nucleotide sequence ID" value="NZ_JGVR01000009.1"/>
</dbReference>
<evidence type="ECO:0000256" key="1">
    <source>
        <dbReference type="ARBA" id="ARBA00006135"/>
    </source>
</evidence>
<dbReference type="CDD" id="cd06911">
    <property type="entry name" value="VirB9_CagX_TrbG"/>
    <property type="match status" value="1"/>
</dbReference>
<keyword evidence="2 4" id="KW-0732">Signal</keyword>
<dbReference type="InterPro" id="IPR010258">
    <property type="entry name" value="Conjugal_tfr_TrbG/VirB9/CagX"/>
</dbReference>
<accession>A0A084ENC4</accession>
<dbReference type="AlphaFoldDB" id="A0A084ENC4"/>
<dbReference type="InterPro" id="IPR014142">
    <property type="entry name" value="TrbG_Ti"/>
</dbReference>
<dbReference type="Pfam" id="PF03524">
    <property type="entry name" value="CagX"/>
    <property type="match status" value="1"/>
</dbReference>
<feature type="signal peptide" evidence="4">
    <location>
        <begin position="1"/>
        <end position="30"/>
    </location>
</feature>
<dbReference type="InterPro" id="IPR033645">
    <property type="entry name" value="VirB9/CagX/TrbG_C"/>
</dbReference>
<comment type="caution">
    <text evidence="5">The sequence shown here is derived from an EMBL/GenBank/DDBJ whole genome shotgun (WGS) entry which is preliminary data.</text>
</comment>
<dbReference type="InterPro" id="IPR038161">
    <property type="entry name" value="VirB9/CagX/TrbG_C_sf"/>
</dbReference>
<protein>
    <submittedName>
        <fullName evidence="5">Conjugative transfer protein TrbG</fullName>
    </submittedName>
</protein>
<organism evidence="5 6">
    <name type="scientific">Sphingobium yanoikuyae</name>
    <name type="common">Sphingomonas yanoikuyae</name>
    <dbReference type="NCBI Taxonomy" id="13690"/>
    <lineage>
        <taxon>Bacteria</taxon>
        <taxon>Pseudomonadati</taxon>
        <taxon>Pseudomonadota</taxon>
        <taxon>Alphaproteobacteria</taxon>
        <taxon>Sphingomonadales</taxon>
        <taxon>Sphingomonadaceae</taxon>
        <taxon>Sphingobium</taxon>
    </lineage>
</organism>
<evidence type="ECO:0000313" key="6">
    <source>
        <dbReference type="Proteomes" id="UP000028534"/>
    </source>
</evidence>
<feature type="region of interest" description="Disordered" evidence="3">
    <location>
        <begin position="66"/>
        <end position="87"/>
    </location>
</feature>
<feature type="chain" id="PRO_5001774378" evidence="4">
    <location>
        <begin position="31"/>
        <end position="339"/>
    </location>
</feature>
<dbReference type="Gene3D" id="2.60.40.2500">
    <property type="match status" value="1"/>
</dbReference>
<reference evidence="5 6" key="1">
    <citation type="submission" date="2014-03" db="EMBL/GenBank/DDBJ databases">
        <title>Genome sequence of Sphingobium yanoikuyae B1.</title>
        <authorList>
            <person name="Gan H.M."/>
            <person name="Gan H.Y."/>
            <person name="Savka M.A."/>
        </authorList>
    </citation>
    <scope>NUCLEOTIDE SEQUENCE [LARGE SCALE GENOMIC DNA]</scope>
    <source>
        <strain evidence="5 6">B1</strain>
    </source>
</reference>
<dbReference type="EMBL" id="JGVR01000009">
    <property type="protein sequence ID" value="KEZ19466.1"/>
    <property type="molecule type" value="Genomic_DNA"/>
</dbReference>
<evidence type="ECO:0000256" key="4">
    <source>
        <dbReference type="SAM" id="SignalP"/>
    </source>
</evidence>
<proteinExistence type="inferred from homology"/>
<dbReference type="NCBIfam" id="TIGR02775">
    <property type="entry name" value="TrbG_Ti"/>
    <property type="match status" value="1"/>
</dbReference>
<evidence type="ECO:0000256" key="3">
    <source>
        <dbReference type="SAM" id="MobiDB-lite"/>
    </source>
</evidence>
<gene>
    <name evidence="5" type="ORF">CP98_01987</name>
</gene>